<keyword evidence="3" id="KW-1185">Reference proteome</keyword>
<dbReference type="AlphaFoldDB" id="A0A5J5A1L8"/>
<gene>
    <name evidence="2" type="ORF">F0562_010390</name>
</gene>
<dbReference type="Proteomes" id="UP000325577">
    <property type="component" value="Linkage Group LG4"/>
</dbReference>
<sequence>MARSVGCYDMASYAIMTFLQLFLFERFTNYAKPHAIPKFKSSLDQATRTVVQVQNDMSRALRWKGKGRSKSLAQFIDVEEAFIFRPYAQHLLGEVDLMLHLKDMTPIDIKEDDIPIMKSSESGTPKAKTFGTNEMY</sequence>
<proteinExistence type="predicted"/>
<protein>
    <submittedName>
        <fullName evidence="2">Uncharacterized protein</fullName>
    </submittedName>
</protein>
<evidence type="ECO:0000256" key="1">
    <source>
        <dbReference type="SAM" id="MobiDB-lite"/>
    </source>
</evidence>
<evidence type="ECO:0000313" key="3">
    <source>
        <dbReference type="Proteomes" id="UP000325577"/>
    </source>
</evidence>
<evidence type="ECO:0000313" key="2">
    <source>
        <dbReference type="EMBL" id="KAA8524179.1"/>
    </source>
</evidence>
<organism evidence="2 3">
    <name type="scientific">Nyssa sinensis</name>
    <dbReference type="NCBI Taxonomy" id="561372"/>
    <lineage>
        <taxon>Eukaryota</taxon>
        <taxon>Viridiplantae</taxon>
        <taxon>Streptophyta</taxon>
        <taxon>Embryophyta</taxon>
        <taxon>Tracheophyta</taxon>
        <taxon>Spermatophyta</taxon>
        <taxon>Magnoliopsida</taxon>
        <taxon>eudicotyledons</taxon>
        <taxon>Gunneridae</taxon>
        <taxon>Pentapetalae</taxon>
        <taxon>asterids</taxon>
        <taxon>Cornales</taxon>
        <taxon>Nyssaceae</taxon>
        <taxon>Nyssa</taxon>
    </lineage>
</organism>
<accession>A0A5J5A1L8</accession>
<dbReference type="EMBL" id="CM018047">
    <property type="protein sequence ID" value="KAA8524179.1"/>
    <property type="molecule type" value="Genomic_DNA"/>
</dbReference>
<reference evidence="2 3" key="1">
    <citation type="submission" date="2019-09" db="EMBL/GenBank/DDBJ databases">
        <title>A chromosome-level genome assembly of the Chinese tupelo Nyssa sinensis.</title>
        <authorList>
            <person name="Yang X."/>
            <person name="Kang M."/>
            <person name="Yang Y."/>
            <person name="Xiong H."/>
            <person name="Wang M."/>
            <person name="Zhang Z."/>
            <person name="Wang Z."/>
            <person name="Wu H."/>
            <person name="Ma T."/>
            <person name="Liu J."/>
            <person name="Xi Z."/>
        </authorList>
    </citation>
    <scope>NUCLEOTIDE SEQUENCE [LARGE SCALE GENOMIC DNA]</scope>
    <source>
        <strain evidence="2">J267</strain>
        <tissue evidence="2">Leaf</tissue>
    </source>
</reference>
<name>A0A5J5A1L8_9ASTE</name>
<feature type="region of interest" description="Disordered" evidence="1">
    <location>
        <begin position="116"/>
        <end position="136"/>
    </location>
</feature>